<dbReference type="OMA" id="CFFARIN"/>
<organism evidence="9 10">
    <name type="scientific">Rhodnius prolixus</name>
    <name type="common">Triatomid bug</name>
    <dbReference type="NCBI Taxonomy" id="13249"/>
    <lineage>
        <taxon>Eukaryota</taxon>
        <taxon>Metazoa</taxon>
        <taxon>Ecdysozoa</taxon>
        <taxon>Arthropoda</taxon>
        <taxon>Hexapoda</taxon>
        <taxon>Insecta</taxon>
        <taxon>Pterygota</taxon>
        <taxon>Neoptera</taxon>
        <taxon>Paraneoptera</taxon>
        <taxon>Hemiptera</taxon>
        <taxon>Heteroptera</taxon>
        <taxon>Panheteroptera</taxon>
        <taxon>Cimicomorpha</taxon>
        <taxon>Reduviidae</taxon>
        <taxon>Triatominae</taxon>
        <taxon>Rhodnius</taxon>
    </lineage>
</organism>
<evidence type="ECO:0000313" key="10">
    <source>
        <dbReference type="Proteomes" id="UP000015103"/>
    </source>
</evidence>
<evidence type="ECO:0000256" key="2">
    <source>
        <dbReference type="ARBA" id="ARBA00022475"/>
    </source>
</evidence>
<keyword evidence="10" id="KW-1185">Reference proteome</keyword>
<accession>A0A0H2UI57</accession>
<evidence type="ECO:0000256" key="7">
    <source>
        <dbReference type="ARBA" id="ARBA00023180"/>
    </source>
</evidence>
<keyword evidence="3" id="KW-0812">Transmembrane</keyword>
<evidence type="ECO:0000256" key="4">
    <source>
        <dbReference type="ARBA" id="ARBA00022989"/>
    </source>
</evidence>
<dbReference type="Pfam" id="PF24576">
    <property type="entry name" value="IR75A_N"/>
    <property type="match status" value="1"/>
</dbReference>
<evidence type="ECO:0000259" key="8">
    <source>
        <dbReference type="Pfam" id="PF24576"/>
    </source>
</evidence>
<keyword evidence="6" id="KW-0675">Receptor</keyword>
<keyword evidence="4" id="KW-1133">Transmembrane helix</keyword>
<name>A0A0H2UI57_RHOPR</name>
<dbReference type="GO" id="GO:0005886">
    <property type="term" value="C:plasma membrane"/>
    <property type="evidence" value="ECO:0007669"/>
    <property type="project" value="UniProtKB-SubCell"/>
</dbReference>
<proteinExistence type="predicted"/>
<dbReference type="PANTHER" id="PTHR42643">
    <property type="entry name" value="IONOTROPIC RECEPTOR 20A-RELATED"/>
    <property type="match status" value="1"/>
</dbReference>
<evidence type="ECO:0000256" key="6">
    <source>
        <dbReference type="ARBA" id="ARBA00023170"/>
    </source>
</evidence>
<dbReference type="AlphaFoldDB" id="A0A0H2UI57"/>
<dbReference type="SUPFAM" id="SSF53850">
    <property type="entry name" value="Periplasmic binding protein-like II"/>
    <property type="match status" value="1"/>
</dbReference>
<protein>
    <recommendedName>
        <fullName evidence="8">Ionotropic receptor 75a N-terminal domain-containing protein</fullName>
    </recommendedName>
</protein>
<dbReference type="Proteomes" id="UP000015103">
    <property type="component" value="Unassembled WGS sequence"/>
</dbReference>
<dbReference type="InParanoid" id="A0A0H2UI57"/>
<dbReference type="InterPro" id="IPR057074">
    <property type="entry name" value="IR75A_N"/>
</dbReference>
<keyword evidence="5" id="KW-0472">Membrane</keyword>
<dbReference type="InterPro" id="IPR052192">
    <property type="entry name" value="Insect_Ionotropic_Sensory_Rcpt"/>
</dbReference>
<dbReference type="Gene3D" id="1.10.287.70">
    <property type="match status" value="1"/>
</dbReference>
<evidence type="ECO:0000256" key="1">
    <source>
        <dbReference type="ARBA" id="ARBA00004651"/>
    </source>
</evidence>
<dbReference type="PANTHER" id="PTHR42643:SF32">
    <property type="entry name" value="IONOTROPIC RECEPTOR 31A, ISOFORM C-RELATED"/>
    <property type="match status" value="1"/>
</dbReference>
<dbReference type="EnsemblMetazoa" id="RPRC017352-RA">
    <property type="protein sequence ID" value="RPRC017352-PA"/>
    <property type="gene ID" value="RPRC017352"/>
</dbReference>
<evidence type="ECO:0000256" key="3">
    <source>
        <dbReference type="ARBA" id="ARBA00022692"/>
    </source>
</evidence>
<dbReference type="VEuPathDB" id="VectorBase:RPRC017352"/>
<dbReference type="STRING" id="13249.A0A0H2UI57"/>
<dbReference type="EMBL" id="ACPB03001298">
    <property type="status" value="NOT_ANNOTATED_CDS"/>
    <property type="molecule type" value="Genomic_DNA"/>
</dbReference>
<sequence length="623" mass="71646">MDSLLQMMMNVMNISLFLTIYLVHLPFCSASSMFVRDFFISRSINTIEIHACTTNDAIKLVKDLTNDGFQVILARHNRHEENYYRRNHYYKHGIYIDTNCKAGVDLIYMESSLNSFNSSFCWLLYHQNYKSIISTLNQLQLGMTSDVALAVPFDSIYILLYDLYKVLAWQQLISQLIGRWSQSEGLINFALPRRTYNMGRTEIKAGIYFLEKVYHLENVVNELQDDRYNAEHDIANRFTYAISLHIADLYNFSINLVIEDKAWGTKQEDGHFDGLMGLLEREEVNLTITAMQFMSARLDVSDFIFPSHYFNFPFIFKQPRALGTYRALSLQLQTPAWICVGCMLLISIFIYWIVQNVYLRANDPDGEATWSGAVIQVIGVVTLQGLSQEPYRIAGRIACLFILLLALMISVYYNAATMNALLSPAPVSIRNLQQLISSNMPLFLMDIPYFNTRTTRERLLSKEVMHRILSQRQPDFIASLDEGLEIIRTRGAFLGEDFTLYTAIENRFQDSDKCDLSAISALPNVPAGSYIKKYSHLKEILFRGNLRMKEHGLINRQGLHWFPKKPTCGSQQMLLLVDLKVVTIAVSIMICGIVVSITLIFLECFFARINNFYKNDGKIEVKQ</sequence>
<evidence type="ECO:0000256" key="5">
    <source>
        <dbReference type="ARBA" id="ARBA00023136"/>
    </source>
</evidence>
<dbReference type="Gene3D" id="3.40.190.10">
    <property type="entry name" value="Periplasmic binding protein-like II"/>
    <property type="match status" value="1"/>
</dbReference>
<feature type="domain" description="Ionotropic receptor 75a N-terminal" evidence="8">
    <location>
        <begin position="34"/>
        <end position="187"/>
    </location>
</feature>
<keyword evidence="7" id="KW-0325">Glycoprotein</keyword>
<reference evidence="9" key="1">
    <citation type="submission" date="2015-06" db="UniProtKB">
        <authorList>
            <consortium name="EnsemblMetazoa"/>
        </authorList>
    </citation>
    <scope>IDENTIFICATION</scope>
</reference>
<keyword evidence="2" id="KW-1003">Cell membrane</keyword>
<evidence type="ECO:0000313" key="9">
    <source>
        <dbReference type="EnsemblMetazoa" id="RPRC017352-PA"/>
    </source>
</evidence>
<comment type="subcellular location">
    <subcellularLocation>
        <location evidence="1">Cell membrane</location>
        <topology evidence="1">Multi-pass membrane protein</topology>
    </subcellularLocation>
</comment>